<dbReference type="EMBL" id="AL662974">
    <property type="protein sequence ID" value="CAE04646.2"/>
    <property type="molecule type" value="Genomic_DNA"/>
</dbReference>
<sequence>MVTRWKAGIVQPNPRYAHLATADDVPTTVRAVLRDPAWFAAMQDEYRALQDNGTWALVPRPRGAHVITGKWIFKNKFHADGTLERRKARWVARGFTQRPGLDFDKTFSPVVKPATIRTVLHLAAMRDWPVHQLDVKNAFLHGDLTEHFYCHQPAGFVDPSQPDAVCLLRKSLYGLKQAPRAWFQRFGTHLHHLGFVSSKSDNSLFVLRRGTDEAHLLLYVDDIVLAASSQRLLQHIINQLRVEFAMKDLGPVHFFLGIQVRRTADGFFLSQEQYAGDVLDRAGLADCKPAPTPIDTKAKVSSTTGQPYSDPTFYRSIVGALQYLTLTRPDLSYAVQQVCLHMHSPRDVHWTLVKRILRYVRGTTHKGLQLRRSSTPSLTAYSDVDWAGCPDTRRSTSGFCVFFGDSSESWSSKRQSVVSRSSAEAEYRGVANAAAECCWLRHLLGELHVKLDKATLVYCDNISAVYLSKNPLHHGRAKHVELDVHFVREKVAVGDIRVAHIPTRQQLADIMTKRLPTALFEDFRSSLCIVDDAPTAGGCQDG</sequence>
<organism evidence="2 3">
    <name type="scientific">Oryza sativa subsp. japonica</name>
    <name type="common">Rice</name>
    <dbReference type="NCBI Taxonomy" id="39947"/>
    <lineage>
        <taxon>Eukaryota</taxon>
        <taxon>Viridiplantae</taxon>
        <taxon>Streptophyta</taxon>
        <taxon>Embryophyta</taxon>
        <taxon>Tracheophyta</taxon>
        <taxon>Spermatophyta</taxon>
        <taxon>Magnoliopsida</taxon>
        <taxon>Liliopsida</taxon>
        <taxon>Poales</taxon>
        <taxon>Poaceae</taxon>
        <taxon>BOP clade</taxon>
        <taxon>Oryzoideae</taxon>
        <taxon>Oryzeae</taxon>
        <taxon>Oryzinae</taxon>
        <taxon>Oryza</taxon>
        <taxon>Oryza sativa</taxon>
    </lineage>
</organism>
<name>Q7X7W7_ORYSJ</name>
<dbReference type="InterPro" id="IPR043502">
    <property type="entry name" value="DNA/RNA_pol_sf"/>
</dbReference>
<dbReference type="PANTHER" id="PTHR11439">
    <property type="entry name" value="GAG-POL-RELATED RETROTRANSPOSON"/>
    <property type="match status" value="1"/>
</dbReference>
<gene>
    <name evidence="2" type="primary">OSJNBa0061G20.2</name>
</gene>
<dbReference type="InterPro" id="IPR013103">
    <property type="entry name" value="RVT_2"/>
</dbReference>
<evidence type="ECO:0000313" key="2">
    <source>
        <dbReference type="EMBL" id="CAE04646.2"/>
    </source>
</evidence>
<accession>Q7X7W7</accession>
<reference evidence="3" key="1">
    <citation type="journal article" date="2005" name="Nature">
        <title>The map-based sequence of the rice genome.</title>
        <authorList>
            <consortium name="International rice genome sequencing project (IRGSP)"/>
            <person name="Matsumoto T."/>
            <person name="Wu J."/>
            <person name="Kanamori H."/>
            <person name="Katayose Y."/>
            <person name="Fujisawa M."/>
            <person name="Namiki N."/>
            <person name="Mizuno H."/>
            <person name="Yamamoto K."/>
            <person name="Antonio B.A."/>
            <person name="Baba T."/>
            <person name="Sakata K."/>
            <person name="Nagamura Y."/>
            <person name="Aoki H."/>
            <person name="Arikawa K."/>
            <person name="Arita K."/>
            <person name="Bito T."/>
            <person name="Chiden Y."/>
            <person name="Fujitsuka N."/>
            <person name="Fukunaka R."/>
            <person name="Hamada M."/>
            <person name="Harada C."/>
            <person name="Hayashi A."/>
            <person name="Hijishita S."/>
            <person name="Honda M."/>
            <person name="Hosokawa S."/>
            <person name="Ichikawa Y."/>
            <person name="Idonuma A."/>
            <person name="Iijima M."/>
            <person name="Ikeda M."/>
            <person name="Ikeno M."/>
            <person name="Ito K."/>
            <person name="Ito S."/>
            <person name="Ito T."/>
            <person name="Ito Y."/>
            <person name="Ito Y."/>
            <person name="Iwabuchi A."/>
            <person name="Kamiya K."/>
            <person name="Karasawa W."/>
            <person name="Kurita K."/>
            <person name="Katagiri S."/>
            <person name="Kikuta A."/>
            <person name="Kobayashi H."/>
            <person name="Kobayashi N."/>
            <person name="Machita K."/>
            <person name="Maehara T."/>
            <person name="Masukawa M."/>
            <person name="Mizubayashi T."/>
            <person name="Mukai Y."/>
            <person name="Nagasaki H."/>
            <person name="Nagata Y."/>
            <person name="Naito S."/>
            <person name="Nakashima M."/>
            <person name="Nakama Y."/>
            <person name="Nakamichi Y."/>
            <person name="Nakamura M."/>
            <person name="Meguro A."/>
            <person name="Negishi M."/>
            <person name="Ohta I."/>
            <person name="Ohta T."/>
            <person name="Okamoto M."/>
            <person name="Ono N."/>
            <person name="Saji S."/>
            <person name="Sakaguchi M."/>
            <person name="Sakai K."/>
            <person name="Shibata M."/>
            <person name="Shimokawa T."/>
            <person name="Song J."/>
            <person name="Takazaki Y."/>
            <person name="Terasawa K."/>
            <person name="Tsugane M."/>
            <person name="Tsuji K."/>
            <person name="Ueda S."/>
            <person name="Waki K."/>
            <person name="Yamagata H."/>
            <person name="Yamamoto M."/>
            <person name="Yamamoto S."/>
            <person name="Yamane H."/>
            <person name="Yoshiki S."/>
            <person name="Yoshihara R."/>
            <person name="Yukawa K."/>
            <person name="Zhong H."/>
            <person name="Yano M."/>
            <person name="Yuan Q."/>
            <person name="Ouyang S."/>
            <person name="Liu J."/>
            <person name="Jones K.M."/>
            <person name="Gansberger K."/>
            <person name="Moffat K."/>
            <person name="Hill J."/>
            <person name="Bera J."/>
            <person name="Fadrosh D."/>
            <person name="Jin S."/>
            <person name="Johri S."/>
            <person name="Kim M."/>
            <person name="Overton L."/>
            <person name="Reardon M."/>
            <person name="Tsitrin T."/>
            <person name="Vuong H."/>
            <person name="Weaver B."/>
            <person name="Ciecko A."/>
            <person name="Tallon L."/>
            <person name="Jackson J."/>
            <person name="Pai G."/>
            <person name="Aken S.V."/>
            <person name="Utterback T."/>
            <person name="Reidmuller S."/>
            <person name="Feldblyum T."/>
            <person name="Hsiao J."/>
            <person name="Zismann V."/>
            <person name="Iobst S."/>
            <person name="de Vazeille A.R."/>
            <person name="Buell C.R."/>
            <person name="Ying K."/>
            <person name="Li Y."/>
            <person name="Lu T."/>
            <person name="Huang Y."/>
            <person name="Zhao Q."/>
            <person name="Feng Q."/>
            <person name="Zhang L."/>
            <person name="Zhu J."/>
            <person name="Weng Q."/>
            <person name="Mu J."/>
            <person name="Lu Y."/>
            <person name="Fan D."/>
            <person name="Liu Y."/>
            <person name="Guan J."/>
            <person name="Zhang Y."/>
            <person name="Yu S."/>
            <person name="Liu X."/>
            <person name="Zhang Y."/>
            <person name="Hong G."/>
            <person name="Han B."/>
            <person name="Choisne N."/>
            <person name="Demange N."/>
            <person name="Orjeda G."/>
            <person name="Samain S."/>
            <person name="Cattolico L."/>
            <person name="Pelletier E."/>
            <person name="Couloux A."/>
            <person name="Segurens B."/>
            <person name="Wincker P."/>
            <person name="D'Hont A."/>
            <person name="Scarpelli C."/>
            <person name="Weissenbach J."/>
            <person name="Salanoubat M."/>
            <person name="Quetier F."/>
            <person name="Yu Y."/>
            <person name="Kim H.R."/>
            <person name="Rambo T."/>
            <person name="Currie J."/>
            <person name="Collura K."/>
            <person name="Luo M."/>
            <person name="Yang T."/>
            <person name="Ammiraju J.S.S."/>
            <person name="Engler F."/>
            <person name="Soderlund C."/>
            <person name="Wing R.A."/>
            <person name="Palmer L.E."/>
            <person name="de la Bastide M."/>
            <person name="Spiegel L."/>
            <person name="Nascimento L."/>
            <person name="Zutavern T."/>
            <person name="O'Shaughnessy A."/>
            <person name="Dike S."/>
            <person name="Dedhia N."/>
            <person name="Preston R."/>
            <person name="Balija V."/>
            <person name="McCombie W.R."/>
            <person name="Chow T."/>
            <person name="Chen H."/>
            <person name="Chung M."/>
            <person name="Chen C."/>
            <person name="Shaw J."/>
            <person name="Wu H."/>
            <person name="Hsiao K."/>
            <person name="Chao Y."/>
            <person name="Chu M."/>
            <person name="Cheng C."/>
            <person name="Hour A."/>
            <person name="Lee P."/>
            <person name="Lin S."/>
            <person name="Lin Y."/>
            <person name="Liou J."/>
            <person name="Liu S."/>
            <person name="Hsing Y."/>
            <person name="Raghuvanshi S."/>
            <person name="Mohanty A."/>
            <person name="Bharti A.K."/>
            <person name="Gaur A."/>
            <person name="Gupta V."/>
            <person name="Kumar D."/>
            <person name="Ravi V."/>
            <person name="Vij S."/>
            <person name="Kapur A."/>
            <person name="Khurana P."/>
            <person name="Khurana P."/>
            <person name="Khurana J.P."/>
            <person name="Tyagi A.K."/>
            <person name="Gaikwad K."/>
            <person name="Singh A."/>
            <person name="Dalal V."/>
            <person name="Srivastava S."/>
            <person name="Dixit A."/>
            <person name="Pal A.K."/>
            <person name="Ghazi I.A."/>
            <person name="Yadav M."/>
            <person name="Pandit A."/>
            <person name="Bhargava A."/>
            <person name="Sureshbabu K."/>
            <person name="Batra K."/>
            <person name="Sharma T.R."/>
            <person name="Mohapatra T."/>
            <person name="Singh N.K."/>
            <person name="Messing J."/>
            <person name="Nelson A.B."/>
            <person name="Fuks G."/>
            <person name="Kavchok S."/>
            <person name="Keizer G."/>
            <person name="Linton E."/>
            <person name="Llaca V."/>
            <person name="Song R."/>
            <person name="Tanyolac B."/>
            <person name="Young S."/>
            <person name="Ho-Il K."/>
            <person name="Hahn J.H."/>
            <person name="Sangsakoo G."/>
            <person name="Vanavichit A."/>
            <person name="de Mattos Luiz.A.T."/>
            <person name="Zimmer P.D."/>
            <person name="Malone G."/>
            <person name="Dellagostin O."/>
            <person name="de Oliveira A.C."/>
            <person name="Bevan M."/>
            <person name="Bancroft I."/>
            <person name="Minx P."/>
            <person name="Cordum H."/>
            <person name="Wilson R."/>
            <person name="Cheng Z."/>
            <person name="Jin W."/>
            <person name="Jiang J."/>
            <person name="Leong S.A."/>
            <person name="Iwama H."/>
            <person name="Gojobori T."/>
            <person name="Itoh T."/>
            <person name="Niimura Y."/>
            <person name="Fujii Y."/>
            <person name="Habara T."/>
            <person name="Sakai H."/>
            <person name="Sato Y."/>
            <person name="Wilson G."/>
            <person name="Kumar K."/>
            <person name="McCouch S."/>
            <person name="Juretic N."/>
            <person name="Hoen D."/>
            <person name="Wright S."/>
            <person name="Bruskiewich R."/>
            <person name="Bureau T."/>
            <person name="Miyao A."/>
            <person name="Hirochika H."/>
            <person name="Nishikawa T."/>
            <person name="Kadowaki K."/>
            <person name="Sugiura M."/>
            <person name="Burr B."/>
            <person name="Sasaki T."/>
        </authorList>
    </citation>
    <scope>NUCLEOTIDE SEQUENCE [LARGE SCALE GENOMIC DNA]</scope>
    <source>
        <strain evidence="3">cv. Nipponbare</strain>
    </source>
</reference>
<dbReference type="Pfam" id="PF07727">
    <property type="entry name" value="RVT_2"/>
    <property type="match status" value="1"/>
</dbReference>
<protein>
    <submittedName>
        <fullName evidence="2">OSJNBa0061G20.2 protein</fullName>
    </submittedName>
</protein>
<evidence type="ECO:0000259" key="1">
    <source>
        <dbReference type="Pfam" id="PF07727"/>
    </source>
</evidence>
<evidence type="ECO:0000313" key="3">
    <source>
        <dbReference type="Proteomes" id="UP000000763"/>
    </source>
</evidence>
<feature type="domain" description="Reverse transcriptase Ty1/copia-type" evidence="1">
    <location>
        <begin position="52"/>
        <end position="294"/>
    </location>
</feature>
<reference evidence="3" key="2">
    <citation type="journal article" date="2008" name="Nucleic Acids Res.">
        <title>The rice annotation project database (RAP-DB): 2008 update.</title>
        <authorList>
            <consortium name="The rice annotation project (RAP)"/>
        </authorList>
    </citation>
    <scope>GENOME REANNOTATION</scope>
    <source>
        <strain evidence="3">cv. Nipponbare</strain>
    </source>
</reference>
<dbReference type="Proteomes" id="UP000000763">
    <property type="component" value="Chromosome 4"/>
</dbReference>
<dbReference type="PANTHER" id="PTHR11439:SF524">
    <property type="entry name" value="RNA-DIRECTED DNA POLYMERASE, PROTEIN KINASE RLK-PELLE-DLSV FAMILY"/>
    <property type="match status" value="1"/>
</dbReference>
<dbReference type="SUPFAM" id="SSF56672">
    <property type="entry name" value="DNA/RNA polymerases"/>
    <property type="match status" value="1"/>
</dbReference>
<dbReference type="AlphaFoldDB" id="Q7X7W7"/>
<dbReference type="CDD" id="cd09272">
    <property type="entry name" value="RNase_HI_RT_Ty1"/>
    <property type="match status" value="1"/>
</dbReference>
<proteinExistence type="predicted"/>